<feature type="compositionally biased region" description="Low complexity" evidence="1">
    <location>
        <begin position="141"/>
        <end position="157"/>
    </location>
</feature>
<dbReference type="PANTHER" id="PTHR22878:SF70">
    <property type="entry name" value="DYNEIN HEAVY CHAIN 2, AXONEMAL"/>
    <property type="match status" value="1"/>
</dbReference>
<organism evidence="2 3">
    <name type="scientific">Cordylochernes scorpioides</name>
    <dbReference type="NCBI Taxonomy" id="51811"/>
    <lineage>
        <taxon>Eukaryota</taxon>
        <taxon>Metazoa</taxon>
        <taxon>Ecdysozoa</taxon>
        <taxon>Arthropoda</taxon>
        <taxon>Chelicerata</taxon>
        <taxon>Arachnida</taxon>
        <taxon>Pseudoscorpiones</taxon>
        <taxon>Cheliferoidea</taxon>
        <taxon>Chernetidae</taxon>
        <taxon>Cordylochernes</taxon>
    </lineage>
</organism>
<feature type="region of interest" description="Disordered" evidence="1">
    <location>
        <begin position="134"/>
        <end position="177"/>
    </location>
</feature>
<evidence type="ECO:0000256" key="1">
    <source>
        <dbReference type="SAM" id="MobiDB-lite"/>
    </source>
</evidence>
<dbReference type="PANTHER" id="PTHR22878">
    <property type="entry name" value="DYNEIN HEAVY CHAIN 6, AXONEMAL-LIKE-RELATED"/>
    <property type="match status" value="1"/>
</dbReference>
<dbReference type="Proteomes" id="UP001235939">
    <property type="component" value="Chromosome 08"/>
</dbReference>
<dbReference type="EMBL" id="CP092870">
    <property type="protein sequence ID" value="UYV71122.1"/>
    <property type="molecule type" value="Genomic_DNA"/>
</dbReference>
<keyword evidence="3" id="KW-1185">Reference proteome</keyword>
<evidence type="ECO:0000313" key="2">
    <source>
        <dbReference type="EMBL" id="UYV71122.1"/>
    </source>
</evidence>
<accession>A0ABY6KS36</accession>
<dbReference type="Gene3D" id="1.20.58.1120">
    <property type="match status" value="1"/>
</dbReference>
<gene>
    <name evidence="2" type="ORF">LAZ67_8001812</name>
</gene>
<reference evidence="2 3" key="1">
    <citation type="submission" date="2022-01" db="EMBL/GenBank/DDBJ databases">
        <title>A chromosomal length assembly of Cordylochernes scorpioides.</title>
        <authorList>
            <person name="Zeh D."/>
            <person name="Zeh J."/>
        </authorList>
    </citation>
    <scope>NUCLEOTIDE SEQUENCE [LARGE SCALE GENOMIC DNA]</scope>
    <source>
        <strain evidence="2">IN4F17</strain>
        <tissue evidence="2">Whole Body</tissue>
    </source>
</reference>
<protein>
    <submittedName>
        <fullName evidence="2">Dnah7</fullName>
    </submittedName>
</protein>
<evidence type="ECO:0000313" key="3">
    <source>
        <dbReference type="Proteomes" id="UP001235939"/>
    </source>
</evidence>
<sequence>MAMLDILYEVFAQALREYFELNTRQIERVVALVRGKLSKQNRVTLGALVVLDVHARDVLGVMVENKISSDKDFAWLSQLRYYWIPGCKFCRAGRPLSLAAIPTSNAAAQVRRNWADITEEVNPGAEEGFTLVQGRKRRRGSANSPTAAAPSSNAGGSRTIRRPQPSAGSVPRAQEIRVTRAHIAEARAR</sequence>
<name>A0ABY6KS36_9ARAC</name>
<dbReference type="InterPro" id="IPR026983">
    <property type="entry name" value="DHC"/>
</dbReference>
<proteinExistence type="predicted"/>